<keyword evidence="3" id="KW-1185">Reference proteome</keyword>
<evidence type="ECO:0000256" key="1">
    <source>
        <dbReference type="SAM" id="MobiDB-lite"/>
    </source>
</evidence>
<feature type="region of interest" description="Disordered" evidence="1">
    <location>
        <begin position="177"/>
        <end position="196"/>
    </location>
</feature>
<feature type="region of interest" description="Disordered" evidence="1">
    <location>
        <begin position="66"/>
        <end position="92"/>
    </location>
</feature>
<name>A0A166PU56_9AGAM</name>
<gene>
    <name evidence="2" type="ORF">FIBSPDRAFT_345366</name>
</gene>
<reference evidence="2 3" key="1">
    <citation type="journal article" date="2016" name="Mol. Biol. Evol.">
        <title>Comparative Genomics of Early-Diverging Mushroom-Forming Fungi Provides Insights into the Origins of Lignocellulose Decay Capabilities.</title>
        <authorList>
            <person name="Nagy L.G."/>
            <person name="Riley R."/>
            <person name="Tritt A."/>
            <person name="Adam C."/>
            <person name="Daum C."/>
            <person name="Floudas D."/>
            <person name="Sun H."/>
            <person name="Yadav J.S."/>
            <person name="Pangilinan J."/>
            <person name="Larsson K.H."/>
            <person name="Matsuura K."/>
            <person name="Barry K."/>
            <person name="Labutti K."/>
            <person name="Kuo R."/>
            <person name="Ohm R.A."/>
            <person name="Bhattacharya S.S."/>
            <person name="Shirouzu T."/>
            <person name="Yoshinaga Y."/>
            <person name="Martin F.M."/>
            <person name="Grigoriev I.V."/>
            <person name="Hibbett D.S."/>
        </authorList>
    </citation>
    <scope>NUCLEOTIDE SEQUENCE [LARGE SCALE GENOMIC DNA]</scope>
    <source>
        <strain evidence="2 3">CBS 109695</strain>
    </source>
</reference>
<organism evidence="2 3">
    <name type="scientific">Athelia psychrophila</name>
    <dbReference type="NCBI Taxonomy" id="1759441"/>
    <lineage>
        <taxon>Eukaryota</taxon>
        <taxon>Fungi</taxon>
        <taxon>Dikarya</taxon>
        <taxon>Basidiomycota</taxon>
        <taxon>Agaricomycotina</taxon>
        <taxon>Agaricomycetes</taxon>
        <taxon>Agaricomycetidae</taxon>
        <taxon>Atheliales</taxon>
        <taxon>Atheliaceae</taxon>
        <taxon>Athelia</taxon>
    </lineage>
</organism>
<dbReference type="Proteomes" id="UP000076532">
    <property type="component" value="Unassembled WGS sequence"/>
</dbReference>
<evidence type="ECO:0000313" key="2">
    <source>
        <dbReference type="EMBL" id="KZP26451.1"/>
    </source>
</evidence>
<evidence type="ECO:0000313" key="3">
    <source>
        <dbReference type="Proteomes" id="UP000076532"/>
    </source>
</evidence>
<feature type="compositionally biased region" description="Low complexity" evidence="1">
    <location>
        <begin position="71"/>
        <end position="87"/>
    </location>
</feature>
<dbReference type="EMBL" id="KV417514">
    <property type="protein sequence ID" value="KZP26451.1"/>
    <property type="molecule type" value="Genomic_DNA"/>
</dbReference>
<proteinExistence type="predicted"/>
<accession>A0A166PU56</accession>
<protein>
    <submittedName>
        <fullName evidence="2">Uncharacterized protein</fullName>
    </submittedName>
</protein>
<sequence>MVTARRRALQLLAPSFPANVPIPSQAAQRRSPTSLNRMWGCSLDVFRVPPATLDRATSRTRQIAFSRAQLRPTTIRPQPSQTPSPTSLNRMWGCPTDIFSPPRAIHDRALPITRSIAFSRANHGPAALRPPPGQTPTPTSLNRMWGCYTDVFSPPRAIHDRAIPSTRSIAFLRASHDPTALRPPPSQTPTPTSLNRTWGCSTDAFSTSRPPHARLPPRTRSIAFSLAHHSRTALKPQTRPIPVTHTFKNVWASYFYGFPPPGPSRTANPIERAAARPRRAPVDVLMCPPSCRLPAAAPPPPATVHQVPRTSFMCGGCSSAVSDHPHTIPGRTRVNNTRSSAHPIDISYAGNGVDERSRLTVPAYELVLHTPIHFEPSISGVRRVPDPSRRLRGQDEHGMCERSRRHLRRSASLNCRSSASFICIAVPCMHSAA</sequence>
<dbReference type="AlphaFoldDB" id="A0A166PU56"/>